<dbReference type="InterPro" id="IPR042185">
    <property type="entry name" value="Serpin_sf_2"/>
</dbReference>
<reference evidence="4 5" key="2">
    <citation type="submission" date="2018-11" db="EMBL/GenBank/DDBJ databases">
        <authorList>
            <consortium name="Pathogen Informatics"/>
        </authorList>
    </citation>
    <scope>NUCLEOTIDE SEQUENCE [LARGE SCALE GENOMIC DNA]</scope>
</reference>
<dbReference type="AlphaFoldDB" id="A0A183J5D6"/>
<dbReference type="OrthoDB" id="9518664at2759"/>
<dbReference type="Gene3D" id="3.30.497.10">
    <property type="entry name" value="Antithrombin, subunit I, domain 2"/>
    <property type="match status" value="1"/>
</dbReference>
<dbReference type="PROSITE" id="PS00284">
    <property type="entry name" value="SERPIN"/>
    <property type="match status" value="1"/>
</dbReference>
<evidence type="ECO:0000256" key="1">
    <source>
        <dbReference type="ARBA" id="ARBA00009500"/>
    </source>
</evidence>
<evidence type="ECO:0000313" key="4">
    <source>
        <dbReference type="EMBL" id="VDP36955.1"/>
    </source>
</evidence>
<dbReference type="SUPFAM" id="SSF56574">
    <property type="entry name" value="Serpins"/>
    <property type="match status" value="1"/>
</dbReference>
<dbReference type="InterPro" id="IPR023796">
    <property type="entry name" value="Serpin_dom"/>
</dbReference>
<keyword evidence="5" id="KW-1185">Reference proteome</keyword>
<dbReference type="PANTHER" id="PTHR11461">
    <property type="entry name" value="SERINE PROTEASE INHIBITOR, SERPIN"/>
    <property type="match status" value="1"/>
</dbReference>
<dbReference type="InterPro" id="IPR000215">
    <property type="entry name" value="Serpin_fam"/>
</dbReference>
<evidence type="ECO:0000313" key="6">
    <source>
        <dbReference type="WBParaSite" id="SBAD_0001146201-mRNA-1"/>
    </source>
</evidence>
<dbReference type="Gene3D" id="2.30.39.10">
    <property type="entry name" value="Alpha-1-antitrypsin, domain 1"/>
    <property type="match status" value="1"/>
</dbReference>
<dbReference type="SMART" id="SM00093">
    <property type="entry name" value="SERPIN"/>
    <property type="match status" value="1"/>
</dbReference>
<dbReference type="WBParaSite" id="SBAD_0001146201-mRNA-1">
    <property type="protein sequence ID" value="SBAD_0001146201-mRNA-1"/>
    <property type="gene ID" value="SBAD_0001146201"/>
</dbReference>
<dbReference type="PANTHER" id="PTHR11461:SF211">
    <property type="entry name" value="GH10112P-RELATED"/>
    <property type="match status" value="1"/>
</dbReference>
<dbReference type="GO" id="GO:0004867">
    <property type="term" value="F:serine-type endopeptidase inhibitor activity"/>
    <property type="evidence" value="ECO:0007669"/>
    <property type="project" value="InterPro"/>
</dbReference>
<evidence type="ECO:0000256" key="2">
    <source>
        <dbReference type="RuleBase" id="RU000411"/>
    </source>
</evidence>
<name>A0A183J5D6_9BILA</name>
<dbReference type="EMBL" id="UZAM01015048">
    <property type="protein sequence ID" value="VDP36955.1"/>
    <property type="molecule type" value="Genomic_DNA"/>
</dbReference>
<evidence type="ECO:0000259" key="3">
    <source>
        <dbReference type="SMART" id="SM00093"/>
    </source>
</evidence>
<accession>A0A183J5D6</accession>
<dbReference type="InterPro" id="IPR036186">
    <property type="entry name" value="Serpin_sf"/>
</dbReference>
<protein>
    <submittedName>
        <fullName evidence="6">SERPIN domain-containing protein</fullName>
    </submittedName>
</protein>
<dbReference type="InterPro" id="IPR042178">
    <property type="entry name" value="Serpin_sf_1"/>
</dbReference>
<feature type="domain" description="Serpin" evidence="3">
    <location>
        <begin position="32"/>
        <end position="393"/>
    </location>
</feature>
<dbReference type="CDD" id="cd00172">
    <property type="entry name" value="serpin"/>
    <property type="match status" value="1"/>
</dbReference>
<sequence length="400" mass="45407">MARFREFRQQLHILDSLTMEVYAIPIYANFTVRLYQQALPADTSGFLSPLSIMVALSMTYLGSGGGTHEQLSRVLYGGKMNDDAVKKYSKDMMSSLRVSENVSTLYLANRLYCQLGFNILEAFDEDLKKYFNSSIQSVDFGKNDEASIEINKWISDVTHGRIDNLVSSNFFNALTRLVIVNAVYFKANWHFKFNPEDTIKKTFFVSQSKQKQVDMMHRQGQFLYHADKQLKILGMPYKAENLKMFFILPISKTGLPTIEAKLTGVELLNLIRFTIISEVKVAIPKFKVKSSFSLNSILTKMGLDEMFSPKLANFSKITGKDDLYVSAVLHQAFVEVNEEGSEAAAATAVIAMVRSAVIVPPKRLEFIADHPFIFTIMDTKSMNILFIGRFMGKLIREKFK</sequence>
<dbReference type="Pfam" id="PF00079">
    <property type="entry name" value="Serpin"/>
    <property type="match status" value="1"/>
</dbReference>
<dbReference type="GO" id="GO:0005615">
    <property type="term" value="C:extracellular space"/>
    <property type="evidence" value="ECO:0007669"/>
    <property type="project" value="InterPro"/>
</dbReference>
<dbReference type="InterPro" id="IPR023795">
    <property type="entry name" value="Serpin_CS"/>
</dbReference>
<gene>
    <name evidence="4" type="ORF">SBAD_LOCUS11084</name>
</gene>
<dbReference type="Proteomes" id="UP000270296">
    <property type="component" value="Unassembled WGS sequence"/>
</dbReference>
<proteinExistence type="inferred from homology"/>
<evidence type="ECO:0000313" key="5">
    <source>
        <dbReference type="Proteomes" id="UP000270296"/>
    </source>
</evidence>
<reference evidence="6" key="1">
    <citation type="submission" date="2016-06" db="UniProtKB">
        <authorList>
            <consortium name="WormBaseParasite"/>
        </authorList>
    </citation>
    <scope>IDENTIFICATION</scope>
</reference>
<comment type="similarity">
    <text evidence="1 2">Belongs to the serpin family.</text>
</comment>
<organism evidence="6">
    <name type="scientific">Soboliphyme baturini</name>
    <dbReference type="NCBI Taxonomy" id="241478"/>
    <lineage>
        <taxon>Eukaryota</taxon>
        <taxon>Metazoa</taxon>
        <taxon>Ecdysozoa</taxon>
        <taxon>Nematoda</taxon>
        <taxon>Enoplea</taxon>
        <taxon>Dorylaimia</taxon>
        <taxon>Dioctophymatida</taxon>
        <taxon>Dioctophymatoidea</taxon>
        <taxon>Soboliphymatidae</taxon>
        <taxon>Soboliphyme</taxon>
    </lineage>
</organism>